<evidence type="ECO:0000256" key="2">
    <source>
        <dbReference type="ARBA" id="ARBA00022525"/>
    </source>
</evidence>
<gene>
    <name evidence="12" type="primary">F13B</name>
</gene>
<feature type="compositionally biased region" description="Basic residues" evidence="9">
    <location>
        <begin position="714"/>
        <end position="731"/>
    </location>
</feature>
<evidence type="ECO:0000256" key="1">
    <source>
        <dbReference type="ARBA" id="ARBA00004613"/>
    </source>
</evidence>
<feature type="compositionally biased region" description="Pro residues" evidence="9">
    <location>
        <begin position="476"/>
        <end position="485"/>
    </location>
</feature>
<feature type="domain" description="Sushi" evidence="10">
    <location>
        <begin position="1055"/>
        <end position="1114"/>
    </location>
</feature>
<evidence type="ECO:0000256" key="5">
    <source>
        <dbReference type="ARBA" id="ARBA00022737"/>
    </source>
</evidence>
<evidence type="ECO:0000313" key="12">
    <source>
        <dbReference type="RefSeq" id="XP_024619816.1"/>
    </source>
</evidence>
<keyword evidence="2" id="KW-0964">Secreted</keyword>
<dbReference type="SUPFAM" id="SSF57535">
    <property type="entry name" value="Complement control module/SCR domain"/>
    <property type="match status" value="13"/>
</dbReference>
<dbReference type="FunFam" id="2.10.70.10:FF:000026">
    <property type="entry name" value="Complement inhibitory factor H"/>
    <property type="match status" value="1"/>
</dbReference>
<evidence type="ECO:0000259" key="10">
    <source>
        <dbReference type="PROSITE" id="PS50923"/>
    </source>
</evidence>
<dbReference type="CDD" id="cd00033">
    <property type="entry name" value="CCP"/>
    <property type="match status" value="8"/>
</dbReference>
<dbReference type="PANTHER" id="PTHR45785">
    <property type="entry name" value="COMPLEMENT FACTOR H-RELATED"/>
    <property type="match status" value="1"/>
</dbReference>
<dbReference type="Gene3D" id="2.10.70.10">
    <property type="entry name" value="Complement Module, domain 1"/>
    <property type="match status" value="14"/>
</dbReference>
<organism evidence="11 12">
    <name type="scientific">Neophocaena asiaeorientalis asiaeorientalis</name>
    <name type="common">Yangtze finless porpoise</name>
    <name type="synonym">Neophocaena phocaenoides subsp. asiaeorientalis</name>
    <dbReference type="NCBI Taxonomy" id="1706337"/>
    <lineage>
        <taxon>Eukaryota</taxon>
        <taxon>Metazoa</taxon>
        <taxon>Chordata</taxon>
        <taxon>Craniata</taxon>
        <taxon>Vertebrata</taxon>
        <taxon>Euteleostomi</taxon>
        <taxon>Mammalia</taxon>
        <taxon>Eutheria</taxon>
        <taxon>Laurasiatheria</taxon>
        <taxon>Artiodactyla</taxon>
        <taxon>Whippomorpha</taxon>
        <taxon>Cetacea</taxon>
        <taxon>Odontoceti</taxon>
        <taxon>Phocoenidae</taxon>
        <taxon>Neophocaena</taxon>
    </lineage>
</organism>
<keyword evidence="6 8" id="KW-1015">Disulfide bond</keyword>
<dbReference type="InterPro" id="IPR000436">
    <property type="entry name" value="Sushi_SCR_CCP_dom"/>
</dbReference>
<keyword evidence="3 8" id="KW-0768">Sushi</keyword>
<feature type="domain" description="Sushi" evidence="10">
    <location>
        <begin position="1360"/>
        <end position="1418"/>
    </location>
</feature>
<keyword evidence="4" id="KW-0732">Signal</keyword>
<feature type="domain" description="Sushi" evidence="10">
    <location>
        <begin position="227"/>
        <end position="285"/>
    </location>
</feature>
<dbReference type="RefSeq" id="XP_024619816.1">
    <property type="nucleotide sequence ID" value="XM_024764048.1"/>
</dbReference>
<dbReference type="InParanoid" id="A0A341CYL6"/>
<dbReference type="CTD" id="2165"/>
<feature type="domain" description="Sushi" evidence="10">
    <location>
        <begin position="1488"/>
        <end position="1546"/>
    </location>
</feature>
<keyword evidence="5" id="KW-0677">Repeat</keyword>
<accession>A0A341CYL6</accession>
<dbReference type="GO" id="GO:0007596">
    <property type="term" value="P:blood coagulation"/>
    <property type="evidence" value="ECO:0007669"/>
    <property type="project" value="TreeGrafter"/>
</dbReference>
<dbReference type="Proteomes" id="UP000252040">
    <property type="component" value="Unplaced"/>
</dbReference>
<sequence>MGKISQNKTQEQSVVLTDGKGPLALSLYDILNLMSAPAPPVRGDENLTRVVSVESCGQALDWGEQMQGDEEEDTTGVPKLWATDWYQSVAYNEPVHTAGGRTCDFPEIKHGTIYDENSYKQIFPVDIGKYFYYTCDHSFVSPSQLLWNRIICTREGWSPKPKYLRRCFFPWVENGHSASSGQTHQEGDTVQIVCDTGYSLPNNRSNVTCAEGGWSSSPKCSRGYSQGKCGPPPPIDNGDITSFPATVYPPGSTVEYQCQSYYELQGNRCTVCQNGEWSEPPKCLDACVISEEIMKKHNIQLKWRLDKKLYSKTDEIIEFMCKHGYHPRTPNYTFRATCQKGKLIYPTYSTSSATKTKTASPLLRFRFCPEFLIHGIAHTKSRRSHNKALGCHAHVDQDPMRGAPALSIPPHPSRSTSSPKSAPAPSLRSSIREASLLKPLLHPLIGSMRPHQPRLPREVGPEPCQPDFAPFSPSIAPTPSPATPNPPKMTKIYFSSIFSLPPSFLVHSSKNPGNLLSAEGDQCVYCHVNGVTLGKHLKMGLVASGANRVIRGSEQSHLLASSFAPSITEALLGSGTDISTFTLTISDAPPPTRLNKAPSSHWPGLLPGKVIGPAGRWAGPGAPIGGGGKFKQSKQPALFAPGFSLRVCVSRLLTGSRRSHEKGGEFTPIAPASREDTVGVPARAARSSLLGPEAAMATRRRGRDRWERSPGNRGRGRGRGAPGPKRRRPPRRSCPLATSAGRPSSASGTCAWEPRGRCPWATPNEEATAVRLSRGPAAECGFTVWPSAFVLQLCKLMEMQTAPTCGRWRSRGKSGAVRAALPEDPPGLVGRRDAQGTWVLTKQERSTTLQALALLNVHESTFRPRAPGTAHGSQVLHALRRPRGISPTAAGWWRLSENGKAEQPSIPHILPPAPIPAFNLLLQWGQFLLPVLLHFSWLSLPDSRGSFQNGLVLLRGAVVPVYTLTCSGLELPFLHVRPNHWGSQSLPEKPCGFPSVENGRIAQYYYTFESYYFPMSINQNLSFSCLAGYTTETGKQETQTTCTAAGWSPEPRCFKKCPKPDLRNGYVFDTKLFYKIQENMRYRCASGYKTTTGQEEGVVQCLPVGWSSQPTCRKEHETCLAPELYHGNYSTTQKMFKVKDKIRYECASGYHTASGKRTEEVECHPYGWALTPRCAKLICSSLRSIENGYFHPVKQTYEEGDVVQFFCHKNYYLSGSDLIQCYNFGWYPEPPVCEGRRNRCPPPPVPLTSRIQRYSTTYRHGETVRIECGLNFERQGSEEIRCESGKWTEPPKCTEEKQRMGCEDPPLVENAVANLSSQVYYNGDKVTYVCERGYHLRGPEEITCKRGKWTLPPECVGNTENCNSPPDVINGAVIGGLLASYPTGSSVEYRCNEYYLLRGAKISHCEQGKWSSPPVCLEPCTVNMDDMSRNNLGMKWNYEGKILHGDLIDFVCKQGYDLSPSTAPSELSVQCNRGEVKYPSCIRKESKRTCASPPLIKNGVIKSSTVRTYENGSSVEYRCFEHHFLQGSQESYCLEGVWTTPPLCLEPCTLSFDTMESNNLLLKWSFDNRPYILHGEYIEFLCKRDTYIEFPIIGSELRVQCDRGQLKYPRCIQRERMLSYQEPSRT</sequence>
<feature type="domain" description="Sushi" evidence="10">
    <location>
        <begin position="1117"/>
        <end position="1176"/>
    </location>
</feature>
<dbReference type="GO" id="GO:0005576">
    <property type="term" value="C:extracellular region"/>
    <property type="evidence" value="ECO:0007669"/>
    <property type="project" value="UniProtKB-SubCell"/>
</dbReference>
<dbReference type="KEGG" id="nasi:112412370"/>
<proteinExistence type="predicted"/>
<dbReference type="SMART" id="SM00032">
    <property type="entry name" value="CCP"/>
    <property type="match status" value="11"/>
</dbReference>
<feature type="domain" description="Sushi" evidence="10">
    <location>
        <begin position="1300"/>
        <end position="1357"/>
    </location>
</feature>
<comment type="subcellular location">
    <subcellularLocation>
        <location evidence="1">Secreted</location>
    </subcellularLocation>
</comment>
<dbReference type="FunFam" id="2.10.70.10:FF:000054">
    <property type="entry name" value="Complement inhibitory factor H"/>
    <property type="match status" value="2"/>
</dbReference>
<evidence type="ECO:0000256" key="7">
    <source>
        <dbReference type="ARBA" id="ARBA00023180"/>
    </source>
</evidence>
<feature type="disulfide bond" evidence="8">
    <location>
        <begin position="229"/>
        <end position="272"/>
    </location>
</feature>
<feature type="domain" description="Sushi" evidence="10">
    <location>
        <begin position="1238"/>
        <end position="1295"/>
    </location>
</feature>
<evidence type="ECO:0000256" key="3">
    <source>
        <dbReference type="ARBA" id="ARBA00022659"/>
    </source>
</evidence>
<dbReference type="Pfam" id="PF00084">
    <property type="entry name" value="Sushi"/>
    <property type="match status" value="11"/>
</dbReference>
<feature type="disulfide bond" evidence="8">
    <location>
        <begin position="1362"/>
        <end position="1405"/>
    </location>
</feature>
<dbReference type="FunFam" id="2.10.70.10:FF:000060">
    <property type="entry name" value="Complement inhibitory factor H"/>
    <property type="match status" value="2"/>
</dbReference>
<dbReference type="GeneID" id="112412370"/>
<reference evidence="12" key="1">
    <citation type="submission" date="2025-08" db="UniProtKB">
        <authorList>
            <consortium name="RefSeq"/>
        </authorList>
    </citation>
    <scope>IDENTIFICATION</scope>
    <source>
        <tissue evidence="12">Meat</tissue>
    </source>
</reference>
<feature type="region of interest" description="Disordered" evidence="9">
    <location>
        <begin position="400"/>
        <end position="428"/>
    </location>
</feature>
<keyword evidence="11" id="KW-1185">Reference proteome</keyword>
<feature type="disulfide bond" evidence="8">
    <location>
        <begin position="1490"/>
        <end position="1533"/>
    </location>
</feature>
<evidence type="ECO:0000256" key="8">
    <source>
        <dbReference type="PROSITE-ProRule" id="PRU00302"/>
    </source>
</evidence>
<protein>
    <submittedName>
        <fullName evidence="12">LOW QUALITY PROTEIN: coagulation factor XIII B chain</fullName>
    </submittedName>
</protein>
<dbReference type="InterPro" id="IPR035976">
    <property type="entry name" value="Sushi/SCR/CCP_sf"/>
</dbReference>
<dbReference type="InterPro" id="IPR051503">
    <property type="entry name" value="ComplSys_Reg/VirEntry_Med"/>
</dbReference>
<feature type="compositionally biased region" description="Low complexity" evidence="9">
    <location>
        <begin position="413"/>
        <end position="428"/>
    </location>
</feature>
<evidence type="ECO:0000313" key="11">
    <source>
        <dbReference type="Proteomes" id="UP000252040"/>
    </source>
</evidence>
<evidence type="ECO:0000256" key="4">
    <source>
        <dbReference type="ARBA" id="ARBA00022729"/>
    </source>
</evidence>
<comment type="caution">
    <text evidence="8">Lacks conserved residue(s) required for the propagation of feature annotation.</text>
</comment>
<feature type="domain" description="Sushi" evidence="10">
    <location>
        <begin position="165"/>
        <end position="222"/>
    </location>
</feature>
<dbReference type="PANTHER" id="PTHR45785:SF3">
    <property type="entry name" value="COAGULATION FACTOR XIII B CHAIN"/>
    <property type="match status" value="1"/>
</dbReference>
<dbReference type="STRING" id="1706337.A0A341CYL6"/>
<evidence type="ECO:0000256" key="6">
    <source>
        <dbReference type="ARBA" id="ARBA00023157"/>
    </source>
</evidence>
<feature type="region of interest" description="Disordered" evidence="9">
    <location>
        <begin position="445"/>
        <end position="485"/>
    </location>
</feature>
<feature type="domain" description="Sushi" evidence="10">
    <location>
        <begin position="1177"/>
        <end position="1235"/>
    </location>
</feature>
<name>A0A341CYL6_NEOAA</name>
<evidence type="ECO:0000256" key="9">
    <source>
        <dbReference type="SAM" id="MobiDB-lite"/>
    </source>
</evidence>
<dbReference type="PROSITE" id="PS50923">
    <property type="entry name" value="SUSHI"/>
    <property type="match status" value="9"/>
</dbReference>
<keyword evidence="7" id="KW-0325">Glycoprotein</keyword>
<feature type="region of interest" description="Disordered" evidence="9">
    <location>
        <begin position="656"/>
        <end position="749"/>
    </location>
</feature>